<feature type="transmembrane region" description="Helical" evidence="1">
    <location>
        <begin position="6"/>
        <end position="31"/>
    </location>
</feature>
<protein>
    <submittedName>
        <fullName evidence="2">Uncharacterized protein</fullName>
    </submittedName>
</protein>
<reference evidence="2" key="2">
    <citation type="submission" date="2020-09" db="EMBL/GenBank/DDBJ databases">
        <authorList>
            <person name="Sun Q."/>
            <person name="Ohkuma M."/>
        </authorList>
    </citation>
    <scope>NUCLEOTIDE SEQUENCE</scope>
    <source>
        <strain evidence="2">JCM 3313</strain>
    </source>
</reference>
<keyword evidence="1" id="KW-0812">Transmembrane</keyword>
<sequence length="62" mass="6915">MRLLLWITLLCVSVVGGAWILPVLAGLLIAFCSHKSSRVRRGRRAVRDLRPTSAIATPRPHR</sequence>
<dbReference type="AlphaFoldDB" id="A0A918ECV2"/>
<proteinExistence type="predicted"/>
<name>A0A918ECV2_9PSEU</name>
<organism evidence="2 3">
    <name type="scientific">Saccharothrix coeruleofusca</name>
    <dbReference type="NCBI Taxonomy" id="33919"/>
    <lineage>
        <taxon>Bacteria</taxon>
        <taxon>Bacillati</taxon>
        <taxon>Actinomycetota</taxon>
        <taxon>Actinomycetes</taxon>
        <taxon>Pseudonocardiales</taxon>
        <taxon>Pseudonocardiaceae</taxon>
        <taxon>Saccharothrix</taxon>
    </lineage>
</organism>
<evidence type="ECO:0000313" key="3">
    <source>
        <dbReference type="Proteomes" id="UP000639606"/>
    </source>
</evidence>
<dbReference type="Proteomes" id="UP000639606">
    <property type="component" value="Unassembled WGS sequence"/>
</dbReference>
<reference evidence="2" key="1">
    <citation type="journal article" date="2014" name="Int. J. Syst. Evol. Microbiol.">
        <title>Complete genome sequence of Corynebacterium casei LMG S-19264T (=DSM 44701T), isolated from a smear-ripened cheese.</title>
        <authorList>
            <consortium name="US DOE Joint Genome Institute (JGI-PGF)"/>
            <person name="Walter F."/>
            <person name="Albersmeier A."/>
            <person name="Kalinowski J."/>
            <person name="Ruckert C."/>
        </authorList>
    </citation>
    <scope>NUCLEOTIDE SEQUENCE</scope>
    <source>
        <strain evidence="2">JCM 3313</strain>
    </source>
</reference>
<dbReference type="RefSeq" id="WP_189223402.1">
    <property type="nucleotide sequence ID" value="NZ_BMRG01000004.1"/>
</dbReference>
<gene>
    <name evidence="2" type="ORF">GCM10010185_24970</name>
</gene>
<keyword evidence="1" id="KW-1133">Transmembrane helix</keyword>
<evidence type="ECO:0000313" key="2">
    <source>
        <dbReference type="EMBL" id="GGP51922.1"/>
    </source>
</evidence>
<dbReference type="EMBL" id="BMRG01000004">
    <property type="protein sequence ID" value="GGP51922.1"/>
    <property type="molecule type" value="Genomic_DNA"/>
</dbReference>
<keyword evidence="3" id="KW-1185">Reference proteome</keyword>
<evidence type="ECO:0000256" key="1">
    <source>
        <dbReference type="SAM" id="Phobius"/>
    </source>
</evidence>
<accession>A0A918ECV2</accession>
<comment type="caution">
    <text evidence="2">The sequence shown here is derived from an EMBL/GenBank/DDBJ whole genome shotgun (WGS) entry which is preliminary data.</text>
</comment>
<keyword evidence="1" id="KW-0472">Membrane</keyword>